<evidence type="ECO:0000256" key="2">
    <source>
        <dbReference type="ARBA" id="ARBA00022475"/>
    </source>
</evidence>
<dbReference type="PANTHER" id="PTHR30625:SF11">
    <property type="entry name" value="MOTA_TOLQ_EXBB PROTON CHANNEL DOMAIN-CONTAINING PROTEIN"/>
    <property type="match status" value="1"/>
</dbReference>
<keyword evidence="2" id="KW-1003">Cell membrane</keyword>
<evidence type="ECO:0000256" key="3">
    <source>
        <dbReference type="ARBA" id="ARBA00022692"/>
    </source>
</evidence>
<dbReference type="EMBL" id="BAABRI010000008">
    <property type="protein sequence ID" value="GAA5482475.1"/>
    <property type="molecule type" value="Genomic_DNA"/>
</dbReference>
<name>A0ABP9ULK1_9BACT</name>
<keyword evidence="3 7" id="KW-0812">Transmembrane</keyword>
<organism evidence="9 10">
    <name type="scientific">Haloferula sargassicola</name>
    <dbReference type="NCBI Taxonomy" id="490096"/>
    <lineage>
        <taxon>Bacteria</taxon>
        <taxon>Pseudomonadati</taxon>
        <taxon>Verrucomicrobiota</taxon>
        <taxon>Verrucomicrobiia</taxon>
        <taxon>Verrucomicrobiales</taxon>
        <taxon>Verrucomicrobiaceae</taxon>
        <taxon>Haloferula</taxon>
    </lineage>
</organism>
<reference evidence="9 10" key="1">
    <citation type="submission" date="2024-02" db="EMBL/GenBank/DDBJ databases">
        <title>Haloferula sargassicola NBRC 104335.</title>
        <authorList>
            <person name="Ichikawa N."/>
            <person name="Katano-Makiyama Y."/>
            <person name="Hidaka K."/>
        </authorList>
    </citation>
    <scope>NUCLEOTIDE SEQUENCE [LARGE SCALE GENOMIC DNA]</scope>
    <source>
        <strain evidence="9 10">NBRC 104335</strain>
    </source>
</reference>
<comment type="caution">
    <text evidence="9">The sequence shown here is derived from an EMBL/GenBank/DDBJ whole genome shotgun (WGS) entry which is preliminary data.</text>
</comment>
<comment type="similarity">
    <text evidence="6">Belongs to the exbB/tolQ family.</text>
</comment>
<dbReference type="RefSeq" id="WP_353566617.1">
    <property type="nucleotide sequence ID" value="NZ_BAABRI010000008.1"/>
</dbReference>
<evidence type="ECO:0000256" key="6">
    <source>
        <dbReference type="RuleBase" id="RU004057"/>
    </source>
</evidence>
<dbReference type="InterPro" id="IPR002898">
    <property type="entry name" value="MotA_ExbB_proton_chnl"/>
</dbReference>
<gene>
    <name evidence="9" type="primary">tolQ_4</name>
    <name evidence="9" type="ORF">Hsar01_01697</name>
</gene>
<evidence type="ECO:0000313" key="9">
    <source>
        <dbReference type="EMBL" id="GAA5482475.1"/>
    </source>
</evidence>
<feature type="domain" description="MotA/TolQ/ExbB proton channel" evidence="8">
    <location>
        <begin position="93"/>
        <end position="206"/>
    </location>
</feature>
<keyword evidence="6" id="KW-0653">Protein transport</keyword>
<accession>A0ABP9ULK1</accession>
<evidence type="ECO:0000256" key="1">
    <source>
        <dbReference type="ARBA" id="ARBA00004651"/>
    </source>
</evidence>
<evidence type="ECO:0000256" key="7">
    <source>
        <dbReference type="SAM" id="Phobius"/>
    </source>
</evidence>
<evidence type="ECO:0000259" key="8">
    <source>
        <dbReference type="Pfam" id="PF01618"/>
    </source>
</evidence>
<dbReference type="Pfam" id="PF01618">
    <property type="entry name" value="MotA_ExbB"/>
    <property type="match status" value="1"/>
</dbReference>
<protein>
    <submittedName>
        <fullName evidence="9">Tol-Pal system protein TolQ</fullName>
    </submittedName>
</protein>
<evidence type="ECO:0000313" key="10">
    <source>
        <dbReference type="Proteomes" id="UP001476282"/>
    </source>
</evidence>
<dbReference type="PANTHER" id="PTHR30625">
    <property type="entry name" value="PROTEIN TOLQ"/>
    <property type="match status" value="1"/>
</dbReference>
<keyword evidence="10" id="KW-1185">Reference proteome</keyword>
<keyword evidence="4 7" id="KW-1133">Transmembrane helix</keyword>
<evidence type="ECO:0000256" key="4">
    <source>
        <dbReference type="ARBA" id="ARBA00022989"/>
    </source>
</evidence>
<feature type="transmembrane region" description="Helical" evidence="7">
    <location>
        <begin position="133"/>
        <end position="157"/>
    </location>
</feature>
<comment type="subcellular location">
    <subcellularLocation>
        <location evidence="1">Cell membrane</location>
        <topology evidence="1">Multi-pass membrane protein</topology>
    </subcellularLocation>
    <subcellularLocation>
        <location evidence="6">Membrane</location>
        <topology evidence="6">Multi-pass membrane protein</topology>
    </subcellularLocation>
</comment>
<proteinExistence type="inferred from homology"/>
<dbReference type="Proteomes" id="UP001476282">
    <property type="component" value="Unassembled WGS sequence"/>
</dbReference>
<feature type="transmembrane region" description="Helical" evidence="7">
    <location>
        <begin position="26"/>
        <end position="46"/>
    </location>
</feature>
<evidence type="ECO:0000256" key="5">
    <source>
        <dbReference type="ARBA" id="ARBA00023136"/>
    </source>
</evidence>
<feature type="transmembrane region" description="Helical" evidence="7">
    <location>
        <begin position="177"/>
        <end position="194"/>
    </location>
</feature>
<keyword evidence="5 7" id="KW-0472">Membrane</keyword>
<sequence length="228" mass="24597">MLIFPMLLAQTDEGFAAQISKFFDEGGTFMVLLAITSVVALAAILFKCLSLSKARILPDSLAAKLARFEDVVRTEKVEPILEEFERGESTLARLCSEVIRHRGRSQSEIAEAVQSMARAEIVRLQAGMTVIDVVISVAPLLGLLGTASGLVIVFSGLQSDADWLAISAGIGRALKTTIVGMAISVPAIIAQGYFTRRIDTFAARLEVLLTRLAHVCERTPRPGPARDD</sequence>
<dbReference type="InterPro" id="IPR050790">
    <property type="entry name" value="ExbB/TolQ_transport"/>
</dbReference>
<keyword evidence="6" id="KW-0813">Transport</keyword>